<sequence length="104" mass="11800">MTDTIICHTDAARNKEHKVAGLAWIFSNPDSTKISRGSSLQTDVSSPLMAEVLSPRSPLARLRSPLQTYLAPLRFPRADHIHQLESPIDIALQYSIRCRFNYFF</sequence>
<evidence type="ECO:0000313" key="2">
    <source>
        <dbReference type="Proteomes" id="UP000712600"/>
    </source>
</evidence>
<proteinExistence type="predicted"/>
<dbReference type="AlphaFoldDB" id="A0A8S9RPS3"/>
<reference evidence="1" key="1">
    <citation type="submission" date="2019-12" db="EMBL/GenBank/DDBJ databases">
        <title>Genome sequencing and annotation of Brassica cretica.</title>
        <authorList>
            <person name="Studholme D.J."/>
            <person name="Sarris P."/>
        </authorList>
    </citation>
    <scope>NUCLEOTIDE SEQUENCE</scope>
    <source>
        <strain evidence="1">PFS-109/04</strain>
        <tissue evidence="1">Leaf</tissue>
    </source>
</reference>
<comment type="caution">
    <text evidence="1">The sequence shown here is derived from an EMBL/GenBank/DDBJ whole genome shotgun (WGS) entry which is preliminary data.</text>
</comment>
<dbReference type="Proteomes" id="UP000712600">
    <property type="component" value="Unassembled WGS sequence"/>
</dbReference>
<evidence type="ECO:0000313" key="1">
    <source>
        <dbReference type="EMBL" id="KAF3575354.1"/>
    </source>
</evidence>
<organism evidence="1 2">
    <name type="scientific">Brassica cretica</name>
    <name type="common">Mustard</name>
    <dbReference type="NCBI Taxonomy" id="69181"/>
    <lineage>
        <taxon>Eukaryota</taxon>
        <taxon>Viridiplantae</taxon>
        <taxon>Streptophyta</taxon>
        <taxon>Embryophyta</taxon>
        <taxon>Tracheophyta</taxon>
        <taxon>Spermatophyta</taxon>
        <taxon>Magnoliopsida</taxon>
        <taxon>eudicotyledons</taxon>
        <taxon>Gunneridae</taxon>
        <taxon>Pentapetalae</taxon>
        <taxon>rosids</taxon>
        <taxon>malvids</taxon>
        <taxon>Brassicales</taxon>
        <taxon>Brassicaceae</taxon>
        <taxon>Brassiceae</taxon>
        <taxon>Brassica</taxon>
    </lineage>
</organism>
<dbReference type="EMBL" id="QGKX02000095">
    <property type="protein sequence ID" value="KAF3575354.1"/>
    <property type="molecule type" value="Genomic_DNA"/>
</dbReference>
<gene>
    <name evidence="1" type="ORF">F2Q69_00061969</name>
</gene>
<accession>A0A8S9RPS3</accession>
<name>A0A8S9RPS3_BRACR</name>
<protein>
    <submittedName>
        <fullName evidence="1">Uncharacterized protein</fullName>
    </submittedName>
</protein>